<accession>B2TP55</accession>
<gene>
    <name evidence="1" type="ordered locus">CLL_A2825</name>
</gene>
<reference evidence="1" key="2">
    <citation type="submission" date="2009-08" db="EMBL/GenBank/DDBJ databases">
        <authorList>
            <person name="Shrivastava S."/>
            <person name="Brinkac L.M."/>
            <person name="Dodson R.J."/>
            <person name="Harkins D.M."/>
            <person name="Durkin A.S."/>
            <person name="Sutton G."/>
        </authorList>
    </citation>
    <scope>NUCLEOTIDE SEQUENCE</scope>
    <source>
        <strain evidence="1">Eklund 17B</strain>
    </source>
</reference>
<accession>U4PNA9</accession>
<dbReference type="PATRIC" id="fig|935198.13.peg.2785"/>
<protein>
    <submittedName>
        <fullName evidence="1">Uncharacterized protein</fullName>
    </submittedName>
</protein>
<name>B2TP55_CLOBB</name>
<dbReference type="EMBL" id="CP001056">
    <property type="protein sequence ID" value="ACD23236.1"/>
    <property type="molecule type" value="Genomic_DNA"/>
</dbReference>
<sequence length="160" mass="18460">MEFINMKTTNSNIDTPLNVNTKLNTHKDSNFVDFLNKSDKILKQLKTQDNVSTSTEARIALSTIEKTLSMNISSCDYKDNGKLDIMGIIRKHGDKLSTRDTKDFRDSLTTLLNQGLIESHDYFEAIKWLSLRSNFKKTNDKCEDDLIKSIREIDKKSEYK</sequence>
<reference evidence="1" key="1">
    <citation type="submission" date="2009-06" db="EMBL/GenBank/DDBJ databases">
        <authorList>
            <consortium name="US DOE Joint Genome Institute (JGI-PGF)"/>
            <person name="Lucas S."/>
            <person name="Copeland A."/>
            <person name="Lapidus A."/>
            <person name="Glavina del Rio T."/>
            <person name="Dalin E."/>
            <person name="Tice H."/>
            <person name="Bruce D."/>
            <person name="Goodwin L."/>
            <person name="Pitluck S."/>
            <person name="Kyrpides N."/>
            <person name="Mavromatis K."/>
            <person name="Ivanova N."/>
            <person name="Saunders E."/>
            <person name="Brettin T."/>
            <person name="Detter J.C."/>
            <person name="Han C."/>
            <person name="Larimer F."/>
            <person name="Land M."/>
            <person name="Hauser L."/>
            <person name="Markowitz V."/>
            <person name="Cheng J.-F."/>
            <person name="Hugenholtz P."/>
            <person name="Woyke T."/>
            <person name="Wu D."/>
            <person name="Gronow S."/>
            <person name="Klenk H.-P."/>
            <person name="Eisen J.A."/>
        </authorList>
    </citation>
    <scope>NUCLEOTIDE SEQUENCE</scope>
    <source>
        <strain evidence="1">Eklund 17B</strain>
    </source>
</reference>
<organism evidence="1">
    <name type="scientific">Clostridium botulinum (strain Eklund 17B / Type B)</name>
    <dbReference type="NCBI Taxonomy" id="935198"/>
    <lineage>
        <taxon>Bacteria</taxon>
        <taxon>Bacillati</taxon>
        <taxon>Bacillota</taxon>
        <taxon>Clostridia</taxon>
        <taxon>Eubacteriales</taxon>
        <taxon>Clostridiaceae</taxon>
        <taxon>Clostridium</taxon>
    </lineage>
</organism>
<proteinExistence type="predicted"/>
<dbReference type="HOGENOM" id="CLU_1666321_0_0_9"/>
<dbReference type="KEGG" id="cbk:CLL_A2825"/>
<evidence type="ECO:0000313" key="1">
    <source>
        <dbReference type="EMBL" id="ACD23236.1"/>
    </source>
</evidence>
<dbReference type="AlphaFoldDB" id="B2TP55"/>